<reference evidence="2" key="1">
    <citation type="journal article" date="2023" name="Mol. Phylogenet. Evol.">
        <title>Genome-scale phylogeny and comparative genomics of the fungal order Sordariales.</title>
        <authorList>
            <person name="Hensen N."/>
            <person name="Bonometti L."/>
            <person name="Westerberg I."/>
            <person name="Brannstrom I.O."/>
            <person name="Guillou S."/>
            <person name="Cros-Aarteil S."/>
            <person name="Calhoun S."/>
            <person name="Haridas S."/>
            <person name="Kuo A."/>
            <person name="Mondo S."/>
            <person name="Pangilinan J."/>
            <person name="Riley R."/>
            <person name="LaButti K."/>
            <person name="Andreopoulos B."/>
            <person name="Lipzen A."/>
            <person name="Chen C."/>
            <person name="Yan M."/>
            <person name="Daum C."/>
            <person name="Ng V."/>
            <person name="Clum A."/>
            <person name="Steindorff A."/>
            <person name="Ohm R.A."/>
            <person name="Martin F."/>
            <person name="Silar P."/>
            <person name="Natvig D.O."/>
            <person name="Lalanne C."/>
            <person name="Gautier V."/>
            <person name="Ament-Velasquez S.L."/>
            <person name="Kruys A."/>
            <person name="Hutchinson M.I."/>
            <person name="Powell A.J."/>
            <person name="Barry K."/>
            <person name="Miller A.N."/>
            <person name="Grigoriev I.V."/>
            <person name="Debuchy R."/>
            <person name="Gladieux P."/>
            <person name="Hiltunen Thoren M."/>
            <person name="Johannesson H."/>
        </authorList>
    </citation>
    <scope>NUCLEOTIDE SEQUENCE</scope>
    <source>
        <strain evidence="2">CBS 232.78</strain>
    </source>
</reference>
<name>A0AAE0NGD7_9PEZI</name>
<dbReference type="SUPFAM" id="SSF57850">
    <property type="entry name" value="RING/U-box"/>
    <property type="match status" value="1"/>
</dbReference>
<dbReference type="Proteomes" id="UP001285441">
    <property type="component" value="Unassembled WGS sequence"/>
</dbReference>
<comment type="caution">
    <text evidence="2">The sequence shown here is derived from an EMBL/GenBank/DDBJ whole genome shotgun (WGS) entry which is preliminary data.</text>
</comment>
<protein>
    <submittedName>
        <fullName evidence="2">Uncharacterized protein</fullName>
    </submittedName>
</protein>
<proteinExistence type="predicted"/>
<accession>A0AAE0NGD7</accession>
<gene>
    <name evidence="2" type="ORF">B0H63DRAFT_450393</name>
</gene>
<dbReference type="AlphaFoldDB" id="A0AAE0NGD7"/>
<sequence>MTAYAASEGLSNEIEDSDVEHDLDEHENSSGDGRHGKYRKAPTIGASSSNQEYLPATARGRRPHATAASPTPCLKIRVHLISVLHCKVFLGLDAIRRYQRDLVKCQVCRDEVRPYYKMVKLGCGCYLRHSCLGRKFTLFITVPQLMPPDCCSQSIPKDYVHVVRDKDGRRLWRKKYVEYRNRQDGPSSQRMQPPFGGFGDQNIRGESSSEGSDEDDSNEDVSDEDPSKG</sequence>
<dbReference type="EMBL" id="JAULSW010000005">
    <property type="protein sequence ID" value="KAK3381017.1"/>
    <property type="molecule type" value="Genomic_DNA"/>
</dbReference>
<evidence type="ECO:0000313" key="3">
    <source>
        <dbReference type="Proteomes" id="UP001285441"/>
    </source>
</evidence>
<feature type="compositionally biased region" description="Basic and acidic residues" evidence="1">
    <location>
        <begin position="23"/>
        <end position="35"/>
    </location>
</feature>
<organism evidence="2 3">
    <name type="scientific">Podospora didyma</name>
    <dbReference type="NCBI Taxonomy" id="330526"/>
    <lineage>
        <taxon>Eukaryota</taxon>
        <taxon>Fungi</taxon>
        <taxon>Dikarya</taxon>
        <taxon>Ascomycota</taxon>
        <taxon>Pezizomycotina</taxon>
        <taxon>Sordariomycetes</taxon>
        <taxon>Sordariomycetidae</taxon>
        <taxon>Sordariales</taxon>
        <taxon>Podosporaceae</taxon>
        <taxon>Podospora</taxon>
    </lineage>
</organism>
<feature type="region of interest" description="Disordered" evidence="1">
    <location>
        <begin position="1"/>
        <end position="51"/>
    </location>
</feature>
<keyword evidence="3" id="KW-1185">Reference proteome</keyword>
<evidence type="ECO:0000256" key="1">
    <source>
        <dbReference type="SAM" id="MobiDB-lite"/>
    </source>
</evidence>
<feature type="compositionally biased region" description="Acidic residues" evidence="1">
    <location>
        <begin position="13"/>
        <end position="22"/>
    </location>
</feature>
<feature type="compositionally biased region" description="Acidic residues" evidence="1">
    <location>
        <begin position="211"/>
        <end position="229"/>
    </location>
</feature>
<feature type="region of interest" description="Disordered" evidence="1">
    <location>
        <begin position="181"/>
        <end position="229"/>
    </location>
</feature>
<evidence type="ECO:0000313" key="2">
    <source>
        <dbReference type="EMBL" id="KAK3381017.1"/>
    </source>
</evidence>
<reference evidence="2" key="2">
    <citation type="submission" date="2023-06" db="EMBL/GenBank/DDBJ databases">
        <authorList>
            <consortium name="Lawrence Berkeley National Laboratory"/>
            <person name="Haridas S."/>
            <person name="Hensen N."/>
            <person name="Bonometti L."/>
            <person name="Westerberg I."/>
            <person name="Brannstrom I.O."/>
            <person name="Guillou S."/>
            <person name="Cros-Aarteil S."/>
            <person name="Calhoun S."/>
            <person name="Kuo A."/>
            <person name="Mondo S."/>
            <person name="Pangilinan J."/>
            <person name="Riley R."/>
            <person name="LaButti K."/>
            <person name="Andreopoulos B."/>
            <person name="Lipzen A."/>
            <person name="Chen C."/>
            <person name="Yanf M."/>
            <person name="Daum C."/>
            <person name="Ng V."/>
            <person name="Clum A."/>
            <person name="Steindorff A."/>
            <person name="Ohm R."/>
            <person name="Martin F."/>
            <person name="Silar P."/>
            <person name="Natvig D."/>
            <person name="Lalanne C."/>
            <person name="Gautier V."/>
            <person name="Ament-velasquez S.L."/>
            <person name="Kruys A."/>
            <person name="Hutchinson M.I."/>
            <person name="Powell A.J."/>
            <person name="Barry K."/>
            <person name="Miller A.N."/>
            <person name="Grigoriev I.V."/>
            <person name="Debuchy R."/>
            <person name="Gladieux P."/>
            <person name="Thoren M.H."/>
            <person name="Johannesson H."/>
        </authorList>
    </citation>
    <scope>NUCLEOTIDE SEQUENCE</scope>
    <source>
        <strain evidence="2">CBS 232.78</strain>
    </source>
</reference>